<protein>
    <recommendedName>
        <fullName evidence="2">Bulb-type lectin domain-containing protein</fullName>
    </recommendedName>
</protein>
<organism evidence="3 4">
    <name type="scientific">Tumebacillus amylolyticus</name>
    <dbReference type="NCBI Taxonomy" id="2801339"/>
    <lineage>
        <taxon>Bacteria</taxon>
        <taxon>Bacillati</taxon>
        <taxon>Bacillota</taxon>
        <taxon>Bacilli</taxon>
        <taxon>Bacillales</taxon>
        <taxon>Alicyclobacillaceae</taxon>
        <taxon>Tumebacillus</taxon>
    </lineage>
</organism>
<gene>
    <name evidence="3" type="ORF">JJB07_14375</name>
</gene>
<accession>A0ABS1JE00</accession>
<proteinExistence type="predicted"/>
<dbReference type="EMBL" id="JAEQNB010000004">
    <property type="protein sequence ID" value="MBL0387823.1"/>
    <property type="molecule type" value="Genomic_DNA"/>
</dbReference>
<dbReference type="SMART" id="SM00108">
    <property type="entry name" value="B_lectin"/>
    <property type="match status" value="1"/>
</dbReference>
<dbReference type="InterPro" id="IPR001480">
    <property type="entry name" value="Bulb-type_lectin_dom"/>
</dbReference>
<dbReference type="Gene3D" id="2.90.10.10">
    <property type="entry name" value="Bulb-type lectin domain"/>
    <property type="match status" value="2"/>
</dbReference>
<feature type="chain" id="PRO_5045047986" description="Bulb-type lectin domain-containing protein" evidence="1">
    <location>
        <begin position="25"/>
        <end position="169"/>
    </location>
</feature>
<dbReference type="Proteomes" id="UP000602284">
    <property type="component" value="Unassembled WGS sequence"/>
</dbReference>
<feature type="domain" description="Bulb-type lectin" evidence="2">
    <location>
        <begin position="25"/>
        <end position="162"/>
    </location>
</feature>
<dbReference type="PROSITE" id="PS50927">
    <property type="entry name" value="BULB_LECTIN"/>
    <property type="match status" value="1"/>
</dbReference>
<reference evidence="3 4" key="1">
    <citation type="submission" date="2021-01" db="EMBL/GenBank/DDBJ databases">
        <title>Tumebacillus sp. strain ITR2 16S ribosomal RNA gene Genome sequencing and assembly.</title>
        <authorList>
            <person name="Kang M."/>
        </authorList>
    </citation>
    <scope>NUCLEOTIDE SEQUENCE [LARGE SCALE GENOMIC DNA]</scope>
    <source>
        <strain evidence="3 4">ITR2</strain>
    </source>
</reference>
<feature type="signal peptide" evidence="1">
    <location>
        <begin position="1"/>
        <end position="24"/>
    </location>
</feature>
<evidence type="ECO:0000256" key="1">
    <source>
        <dbReference type="SAM" id="SignalP"/>
    </source>
</evidence>
<dbReference type="SUPFAM" id="SSF51110">
    <property type="entry name" value="alpha-D-mannose-specific plant lectins"/>
    <property type="match status" value="1"/>
</dbReference>
<sequence>MKKTVFTVLAASLLQLALVSSAFATNTLTIGQQLVKGQSLSSTDGRFSLAMQMDGNLVQYYGSNILWASGTNGAQRYWYDPYWGTYNAIYPYKLVLASDGYLGILDSSRGTEFWHADTQSWINNNYRIPMIFPTYGDTLFVQDDGNVVLYDTHSNSSWLAVWATDTGGR</sequence>
<evidence type="ECO:0000313" key="3">
    <source>
        <dbReference type="EMBL" id="MBL0387823.1"/>
    </source>
</evidence>
<comment type="caution">
    <text evidence="3">The sequence shown here is derived from an EMBL/GenBank/DDBJ whole genome shotgun (WGS) entry which is preliminary data.</text>
</comment>
<evidence type="ECO:0000259" key="2">
    <source>
        <dbReference type="PROSITE" id="PS50927"/>
    </source>
</evidence>
<keyword evidence="4" id="KW-1185">Reference proteome</keyword>
<evidence type="ECO:0000313" key="4">
    <source>
        <dbReference type="Proteomes" id="UP000602284"/>
    </source>
</evidence>
<name>A0ABS1JE00_9BACL</name>
<dbReference type="InterPro" id="IPR036426">
    <property type="entry name" value="Bulb-type_lectin_dom_sf"/>
</dbReference>
<keyword evidence="1" id="KW-0732">Signal</keyword>
<dbReference type="RefSeq" id="WP_201636207.1">
    <property type="nucleotide sequence ID" value="NZ_JAEQNB010000004.1"/>
</dbReference>